<dbReference type="SUPFAM" id="SSF53822">
    <property type="entry name" value="Periplasmic binding protein-like I"/>
    <property type="match status" value="1"/>
</dbReference>
<keyword evidence="2" id="KW-0238">DNA-binding</keyword>
<dbReference type="PANTHER" id="PTHR30146:SF109">
    <property type="entry name" value="HTH-TYPE TRANSCRIPTIONAL REGULATOR GALS"/>
    <property type="match status" value="1"/>
</dbReference>
<organism evidence="5 6">
    <name type="scientific">Knoellia locipacati</name>
    <dbReference type="NCBI Taxonomy" id="882824"/>
    <lineage>
        <taxon>Bacteria</taxon>
        <taxon>Bacillati</taxon>
        <taxon>Actinomycetota</taxon>
        <taxon>Actinomycetes</taxon>
        <taxon>Micrococcales</taxon>
        <taxon>Intrasporangiaceae</taxon>
        <taxon>Knoellia</taxon>
    </lineage>
</organism>
<dbReference type="InterPro" id="IPR010982">
    <property type="entry name" value="Lambda_DNA-bd_dom_sf"/>
</dbReference>
<evidence type="ECO:0000256" key="1">
    <source>
        <dbReference type="ARBA" id="ARBA00023015"/>
    </source>
</evidence>
<dbReference type="InterPro" id="IPR046335">
    <property type="entry name" value="LacI/GalR-like_sensor"/>
</dbReference>
<reference evidence="5 6" key="1">
    <citation type="submission" date="2019-07" db="EMBL/GenBank/DDBJ databases">
        <title>Whole genome shotgun sequence of Knoellia locipacati NBRC 109775.</title>
        <authorList>
            <person name="Hosoyama A."/>
            <person name="Uohara A."/>
            <person name="Ohji S."/>
            <person name="Ichikawa N."/>
        </authorList>
    </citation>
    <scope>NUCLEOTIDE SEQUENCE [LARGE SCALE GENOMIC DNA]</scope>
    <source>
        <strain evidence="5 6">NBRC 109775</strain>
    </source>
</reference>
<dbReference type="CDD" id="cd01392">
    <property type="entry name" value="HTH_LacI"/>
    <property type="match status" value="1"/>
</dbReference>
<dbReference type="GO" id="GO:0000976">
    <property type="term" value="F:transcription cis-regulatory region binding"/>
    <property type="evidence" value="ECO:0007669"/>
    <property type="project" value="TreeGrafter"/>
</dbReference>
<dbReference type="PANTHER" id="PTHR30146">
    <property type="entry name" value="LACI-RELATED TRANSCRIPTIONAL REPRESSOR"/>
    <property type="match status" value="1"/>
</dbReference>
<keyword evidence="6" id="KW-1185">Reference proteome</keyword>
<evidence type="ECO:0000256" key="2">
    <source>
        <dbReference type="ARBA" id="ARBA00023125"/>
    </source>
</evidence>
<dbReference type="AlphaFoldDB" id="A0A512T086"/>
<dbReference type="Pfam" id="PF00356">
    <property type="entry name" value="LacI"/>
    <property type="match status" value="1"/>
</dbReference>
<dbReference type="RefSeq" id="WP_147064020.1">
    <property type="nucleotide sequence ID" value="NZ_BAABDN010000001.1"/>
</dbReference>
<dbReference type="InterPro" id="IPR000843">
    <property type="entry name" value="HTH_LacI"/>
</dbReference>
<evidence type="ECO:0000313" key="6">
    <source>
        <dbReference type="Proteomes" id="UP000321793"/>
    </source>
</evidence>
<dbReference type="InterPro" id="IPR028082">
    <property type="entry name" value="Peripla_BP_I"/>
</dbReference>
<name>A0A512T086_9MICO</name>
<accession>A0A512T086</accession>
<dbReference type="SMART" id="SM00354">
    <property type="entry name" value="HTH_LACI"/>
    <property type="match status" value="1"/>
</dbReference>
<dbReference type="PRINTS" id="PR00036">
    <property type="entry name" value="HTHLACI"/>
</dbReference>
<keyword evidence="3" id="KW-0804">Transcription</keyword>
<feature type="domain" description="HTH lacI-type" evidence="4">
    <location>
        <begin position="8"/>
        <end position="62"/>
    </location>
</feature>
<dbReference type="PROSITE" id="PS50932">
    <property type="entry name" value="HTH_LACI_2"/>
    <property type="match status" value="1"/>
</dbReference>
<dbReference type="CDD" id="cd06267">
    <property type="entry name" value="PBP1_LacI_sugar_binding-like"/>
    <property type="match status" value="1"/>
</dbReference>
<dbReference type="OrthoDB" id="3595338at2"/>
<evidence type="ECO:0000259" key="4">
    <source>
        <dbReference type="PROSITE" id="PS50932"/>
    </source>
</evidence>
<evidence type="ECO:0000256" key="3">
    <source>
        <dbReference type="ARBA" id="ARBA00023163"/>
    </source>
</evidence>
<dbReference type="Gene3D" id="1.10.260.40">
    <property type="entry name" value="lambda repressor-like DNA-binding domains"/>
    <property type="match status" value="1"/>
</dbReference>
<dbReference type="SUPFAM" id="SSF47413">
    <property type="entry name" value="lambda repressor-like DNA-binding domains"/>
    <property type="match status" value="1"/>
</dbReference>
<evidence type="ECO:0000313" key="5">
    <source>
        <dbReference type="EMBL" id="GEQ13599.1"/>
    </source>
</evidence>
<dbReference type="Gene3D" id="3.40.50.2300">
    <property type="match status" value="2"/>
</dbReference>
<comment type="caution">
    <text evidence="5">The sequence shown here is derived from an EMBL/GenBank/DDBJ whole genome shotgun (WGS) entry which is preliminary data.</text>
</comment>
<dbReference type="Pfam" id="PF13377">
    <property type="entry name" value="Peripla_BP_3"/>
    <property type="match status" value="1"/>
</dbReference>
<gene>
    <name evidence="5" type="primary">lacI</name>
    <name evidence="5" type="ORF">KLO01_16460</name>
</gene>
<dbReference type="PROSITE" id="PS00356">
    <property type="entry name" value="HTH_LACI_1"/>
    <property type="match status" value="1"/>
</dbReference>
<sequence>MGDRVERATMRDVAALAGVSIKTVSRVVNDEPGVAEPVRVRVQEAVGRLAYRHHLAASNLRRGASRSGLIGALLQDVSNSFSAALLRSLEDAMRARGTAILSASLDEEPDRERALVHDLVTRRVDGLVLMPSTDRQDYLSSEMRAGLPVVLVDREPSGIAADSVTVENTEGARMGAEHLLAQGHRRIAALIDLPGIYTARHRLEGFADAHRSRGIHPDERLTVTGLRGAEAGEQAVTRLLDLDRPPTAIFAGRNDLAQGAARALRRRGLSESVALVGFDDFPLADLLTPPLTVIRQDVVRIGRLTADLLVARLDGDVSPPQRVVVEPTLVVRGSGEIPPPA</sequence>
<proteinExistence type="predicted"/>
<dbReference type="Proteomes" id="UP000321793">
    <property type="component" value="Unassembled WGS sequence"/>
</dbReference>
<protein>
    <submittedName>
        <fullName evidence="5">LacI family transcriptional regulator</fullName>
    </submittedName>
</protein>
<dbReference type="GO" id="GO:0003700">
    <property type="term" value="F:DNA-binding transcription factor activity"/>
    <property type="evidence" value="ECO:0007669"/>
    <property type="project" value="TreeGrafter"/>
</dbReference>
<keyword evidence="1" id="KW-0805">Transcription regulation</keyword>
<dbReference type="EMBL" id="BKBA01000008">
    <property type="protein sequence ID" value="GEQ13599.1"/>
    <property type="molecule type" value="Genomic_DNA"/>
</dbReference>